<organism evidence="6 7">
    <name type="scientific">Novosphingobium aquae</name>
    <dbReference type="NCBI Taxonomy" id="3133435"/>
    <lineage>
        <taxon>Bacteria</taxon>
        <taxon>Pseudomonadati</taxon>
        <taxon>Pseudomonadota</taxon>
        <taxon>Alphaproteobacteria</taxon>
        <taxon>Sphingomonadales</taxon>
        <taxon>Sphingomonadaceae</taxon>
        <taxon>Novosphingobium</taxon>
    </lineage>
</organism>
<evidence type="ECO:0000313" key="7">
    <source>
        <dbReference type="Proteomes" id="UP001379235"/>
    </source>
</evidence>
<dbReference type="Gene3D" id="1.10.357.10">
    <property type="entry name" value="Tetracycline Repressor, domain 2"/>
    <property type="match status" value="1"/>
</dbReference>
<feature type="DNA-binding region" description="H-T-H motif" evidence="4">
    <location>
        <begin position="53"/>
        <end position="72"/>
    </location>
</feature>
<evidence type="ECO:0000313" key="6">
    <source>
        <dbReference type="EMBL" id="MEJ6010798.1"/>
    </source>
</evidence>
<dbReference type="PROSITE" id="PS50977">
    <property type="entry name" value="HTH_TETR_2"/>
    <property type="match status" value="1"/>
</dbReference>
<keyword evidence="3" id="KW-0804">Transcription</keyword>
<dbReference type="Pfam" id="PF17932">
    <property type="entry name" value="TetR_C_24"/>
    <property type="match status" value="1"/>
</dbReference>
<evidence type="ECO:0000256" key="1">
    <source>
        <dbReference type="ARBA" id="ARBA00023015"/>
    </source>
</evidence>
<dbReference type="InterPro" id="IPR050109">
    <property type="entry name" value="HTH-type_TetR-like_transc_reg"/>
</dbReference>
<dbReference type="PANTHER" id="PTHR30055">
    <property type="entry name" value="HTH-TYPE TRANSCRIPTIONAL REGULATOR RUTR"/>
    <property type="match status" value="1"/>
</dbReference>
<dbReference type="InterPro" id="IPR001647">
    <property type="entry name" value="HTH_TetR"/>
</dbReference>
<dbReference type="PANTHER" id="PTHR30055:SF234">
    <property type="entry name" value="HTH-TYPE TRANSCRIPTIONAL REGULATOR BETI"/>
    <property type="match status" value="1"/>
</dbReference>
<dbReference type="EMBL" id="JBBHJY010000006">
    <property type="protein sequence ID" value="MEJ6010798.1"/>
    <property type="molecule type" value="Genomic_DNA"/>
</dbReference>
<proteinExistence type="predicted"/>
<keyword evidence="1" id="KW-0805">Transcription regulation</keyword>
<dbReference type="InterPro" id="IPR036271">
    <property type="entry name" value="Tet_transcr_reg_TetR-rel_C_sf"/>
</dbReference>
<reference evidence="6 7" key="1">
    <citation type="submission" date="2024-03" db="EMBL/GenBank/DDBJ databases">
        <authorList>
            <person name="Jo J.-H."/>
        </authorList>
    </citation>
    <scope>NUCLEOTIDE SEQUENCE [LARGE SCALE GENOMIC DNA]</scope>
    <source>
        <strain evidence="6 7">AS3R-12</strain>
    </source>
</reference>
<keyword evidence="7" id="KW-1185">Reference proteome</keyword>
<dbReference type="RefSeq" id="WP_339967604.1">
    <property type="nucleotide sequence ID" value="NZ_JBBHJY010000006.1"/>
</dbReference>
<dbReference type="SUPFAM" id="SSF48498">
    <property type="entry name" value="Tetracyclin repressor-like, C-terminal domain"/>
    <property type="match status" value="1"/>
</dbReference>
<name>A0ABU8SA10_9SPHN</name>
<feature type="domain" description="HTH tetR-type" evidence="5">
    <location>
        <begin position="30"/>
        <end position="90"/>
    </location>
</feature>
<evidence type="ECO:0000256" key="3">
    <source>
        <dbReference type="ARBA" id="ARBA00023163"/>
    </source>
</evidence>
<evidence type="ECO:0000256" key="4">
    <source>
        <dbReference type="PROSITE-ProRule" id="PRU00335"/>
    </source>
</evidence>
<keyword evidence="2 4" id="KW-0238">DNA-binding</keyword>
<dbReference type="Proteomes" id="UP001379235">
    <property type="component" value="Unassembled WGS sequence"/>
</dbReference>
<evidence type="ECO:0000256" key="2">
    <source>
        <dbReference type="ARBA" id="ARBA00023125"/>
    </source>
</evidence>
<dbReference type="SUPFAM" id="SSF46689">
    <property type="entry name" value="Homeodomain-like"/>
    <property type="match status" value="1"/>
</dbReference>
<dbReference type="Pfam" id="PF00440">
    <property type="entry name" value="TetR_N"/>
    <property type="match status" value="1"/>
</dbReference>
<accession>A0ABU8SA10</accession>
<dbReference type="InterPro" id="IPR041490">
    <property type="entry name" value="KstR2_TetR_C"/>
</dbReference>
<comment type="caution">
    <text evidence="6">The sequence shown here is derived from an EMBL/GenBank/DDBJ whole genome shotgun (WGS) entry which is preliminary data.</text>
</comment>
<sequence length="212" mass="23828">MIIRILKQAGLNNMAKADIGPKLTKQERFDKRRVEILRGAARVFGRLGYHGTSLNNLGTETEMTPAALYYYVKSKDEMLHECGKFALDLIQTALDESKNGERNGATRLRTFFRSYAQIMGDDFGRCFVLTTPEDLPSDMEALNREGRRNLDRAIREMIEEGRADGSIKDVSGRLLADILFATFNAIARRPLGYRGMVPDDLADSYLDIILGA</sequence>
<protein>
    <submittedName>
        <fullName evidence="6">TetR/AcrR family transcriptional regulator</fullName>
    </submittedName>
</protein>
<dbReference type="InterPro" id="IPR009057">
    <property type="entry name" value="Homeodomain-like_sf"/>
</dbReference>
<dbReference type="Gene3D" id="1.10.10.60">
    <property type="entry name" value="Homeodomain-like"/>
    <property type="match status" value="1"/>
</dbReference>
<gene>
    <name evidence="6" type="ORF">WG900_12820</name>
</gene>
<evidence type="ECO:0000259" key="5">
    <source>
        <dbReference type="PROSITE" id="PS50977"/>
    </source>
</evidence>